<dbReference type="GO" id="GO:0035438">
    <property type="term" value="F:cyclic-di-GMP binding"/>
    <property type="evidence" value="ECO:0007669"/>
    <property type="project" value="InterPro"/>
</dbReference>
<evidence type="ECO:0000313" key="2">
    <source>
        <dbReference type="EMBL" id="KKC41259.1"/>
    </source>
</evidence>
<proteinExistence type="predicted"/>
<protein>
    <recommendedName>
        <fullName evidence="1">PilZ domain-containing protein</fullName>
    </recommendedName>
</protein>
<dbReference type="OrthoDB" id="7210926at2"/>
<dbReference type="AlphaFoldDB" id="A0A0F5QMJ8"/>
<feature type="domain" description="PilZ" evidence="1">
    <location>
        <begin position="4"/>
        <end position="80"/>
    </location>
</feature>
<organism evidence="3 4">
    <name type="scientific">Devosia epidermidihirudinis</name>
    <dbReference type="NCBI Taxonomy" id="1293439"/>
    <lineage>
        <taxon>Bacteria</taxon>
        <taxon>Pseudomonadati</taxon>
        <taxon>Pseudomonadota</taxon>
        <taxon>Alphaproteobacteria</taxon>
        <taxon>Hyphomicrobiales</taxon>
        <taxon>Devosiaceae</taxon>
        <taxon>Devosia</taxon>
    </lineage>
</organism>
<name>A0A0F5QMJ8_9HYPH</name>
<reference evidence="3 4" key="1">
    <citation type="submission" date="2015-03" db="EMBL/GenBank/DDBJ databases">
        <authorList>
            <person name="Lepp D."/>
            <person name="Hassan Y.I."/>
            <person name="Li X.-Z."/>
            <person name="Zhou T."/>
        </authorList>
    </citation>
    <scope>NUCLEOTIDE SEQUENCE [LARGE SCALE GENOMIC DNA]</scope>
    <source>
        <strain evidence="3 4">E84</strain>
    </source>
</reference>
<dbReference type="EMBL" id="LANJ01000002">
    <property type="protein sequence ID" value="KKC41259.1"/>
    <property type="molecule type" value="Genomic_DNA"/>
</dbReference>
<dbReference type="Pfam" id="PF07238">
    <property type="entry name" value="PilZ"/>
    <property type="match status" value="1"/>
</dbReference>
<sequence length="81" mass="8924">MEEEKRAAPRHRTLKGARIAFHDGFSTIECTVRNMSDIGAMLKVASVIGIPDHFDLVLSDGQKFTCTVARRTATEVGVTFD</sequence>
<dbReference type="SUPFAM" id="SSF141371">
    <property type="entry name" value="PilZ domain-like"/>
    <property type="match status" value="1"/>
</dbReference>
<dbReference type="InterPro" id="IPR009875">
    <property type="entry name" value="PilZ_domain"/>
</dbReference>
<gene>
    <name evidence="2" type="ORF">WH87_01015</name>
    <name evidence="3" type="ORF">WH87_01040</name>
</gene>
<comment type="caution">
    <text evidence="3">The sequence shown here is derived from an EMBL/GenBank/DDBJ whole genome shotgun (WGS) entry which is preliminary data.</text>
</comment>
<dbReference type="STRING" id="1293439.WH87_01015"/>
<dbReference type="PATRIC" id="fig|1293439.3.peg.2302"/>
<evidence type="ECO:0000313" key="4">
    <source>
        <dbReference type="Proteomes" id="UP000033411"/>
    </source>
</evidence>
<accession>A0A0F5QMJ8</accession>
<dbReference type="EMBL" id="LANJ01000002">
    <property type="protein sequence ID" value="KKC41264.1"/>
    <property type="molecule type" value="Genomic_DNA"/>
</dbReference>
<dbReference type="RefSeq" id="WP_046137669.1">
    <property type="nucleotide sequence ID" value="NZ_LANJ01000002.1"/>
</dbReference>
<evidence type="ECO:0000259" key="1">
    <source>
        <dbReference type="Pfam" id="PF07238"/>
    </source>
</evidence>
<dbReference type="Proteomes" id="UP000033411">
    <property type="component" value="Unassembled WGS sequence"/>
</dbReference>
<keyword evidence="4" id="KW-1185">Reference proteome</keyword>
<evidence type="ECO:0000313" key="3">
    <source>
        <dbReference type="EMBL" id="KKC41264.1"/>
    </source>
</evidence>